<proteinExistence type="predicted"/>
<dbReference type="RefSeq" id="WP_346819550.1">
    <property type="nucleotide sequence ID" value="NZ_JBDKWZ010000001.1"/>
</dbReference>
<feature type="compositionally biased region" description="Basic and acidic residues" evidence="2">
    <location>
        <begin position="1"/>
        <end position="15"/>
    </location>
</feature>
<feature type="compositionally biased region" description="Acidic residues" evidence="2">
    <location>
        <begin position="42"/>
        <end position="51"/>
    </location>
</feature>
<evidence type="ECO:0000313" key="4">
    <source>
        <dbReference type="Proteomes" id="UP001403385"/>
    </source>
</evidence>
<evidence type="ECO:0000256" key="2">
    <source>
        <dbReference type="SAM" id="MobiDB-lite"/>
    </source>
</evidence>
<protein>
    <submittedName>
        <fullName evidence="3">DUF349 domain-containing protein</fullName>
    </submittedName>
</protein>
<dbReference type="EMBL" id="JBDKWZ010000001">
    <property type="protein sequence ID" value="MEN7546768.1"/>
    <property type="molecule type" value="Genomic_DNA"/>
</dbReference>
<keyword evidence="1" id="KW-0175">Coiled coil</keyword>
<accession>A0AAW9S5W0</accession>
<feature type="compositionally biased region" description="Polar residues" evidence="2">
    <location>
        <begin position="52"/>
        <end position="63"/>
    </location>
</feature>
<dbReference type="AlphaFoldDB" id="A0AAW9S5W0"/>
<keyword evidence="4" id="KW-1185">Reference proteome</keyword>
<organism evidence="3 4">
    <name type="scientific">Rapidithrix thailandica</name>
    <dbReference type="NCBI Taxonomy" id="413964"/>
    <lineage>
        <taxon>Bacteria</taxon>
        <taxon>Pseudomonadati</taxon>
        <taxon>Bacteroidota</taxon>
        <taxon>Cytophagia</taxon>
        <taxon>Cytophagales</taxon>
        <taxon>Flammeovirgaceae</taxon>
        <taxon>Rapidithrix</taxon>
    </lineage>
</organism>
<gene>
    <name evidence="3" type="ORF">AAG747_02535</name>
</gene>
<sequence length="657" mass="77314">MANNHEEEKKHKAEVLESVEDLENQNTSSADEEAKESKEDTAQEEQVENTEQEPTAKTVTEEASTAEHPSDAQEEEEHEEDELEQVQEETDYSSYSKEQLLEEGKKLAKEENLNKAEREFKRVKEELDKLLEEEMEAAKETFVSEGGDASGFEYKVDEEVQAFNEAFHKARKAKREHFSKIKKEREDNLKDKRGIIEEIKNLIDANGSLEKVKQLQKQWKEIGSVPQPEAEDLYKSYSALLDRFYDQKSIEFDLKELDRKKNLEAKLELCDKAEALLEEENINEAIIQLGKLHEEFKAIGPVPREEQETVWQRFKAASDELYEKKREFAEVFKVQLKENMTIKQRLCLELEQYVAFDSDRIKEWNEKTKELIKIQEIWEKTGPLPREVAKDINKQFWGNFKAFFNNKAKFFEKLEAQRGENLKKKEELVKKAEELKESSDWAETAEKLKKLQEGWKNIGPVPEKYRESVYQQFKAACDFFFNRKRNRRAEQEKEFEINLNKKEAVCAKIDQLAEAGNFDLEEITKLKDEYFEVGFVPRKDINIILEKFLSSVEEYFENGPEEDRESRLLEFKAEIFKNAPSATKKLRRQEQGIRRKIDHLQSDIALWENNLEFFANSKTADKLKEDFSQKINEAQKELDDLKNQLRVIRSINESKES</sequence>
<comment type="caution">
    <text evidence="3">The sequence shown here is derived from an EMBL/GenBank/DDBJ whole genome shotgun (WGS) entry which is preliminary data.</text>
</comment>
<reference evidence="3 4" key="1">
    <citation type="submission" date="2024-04" db="EMBL/GenBank/DDBJ databases">
        <title>Novel genus in family Flammeovirgaceae.</title>
        <authorList>
            <person name="Nguyen T.H."/>
            <person name="Vuong T.Q."/>
            <person name="Le H."/>
            <person name="Kim S.-G."/>
        </authorList>
    </citation>
    <scope>NUCLEOTIDE SEQUENCE [LARGE SCALE GENOMIC DNA]</scope>
    <source>
        <strain evidence="3 4">JCM 23209</strain>
    </source>
</reference>
<dbReference type="Proteomes" id="UP001403385">
    <property type="component" value="Unassembled WGS sequence"/>
</dbReference>
<evidence type="ECO:0000313" key="3">
    <source>
        <dbReference type="EMBL" id="MEN7546768.1"/>
    </source>
</evidence>
<feature type="compositionally biased region" description="Acidic residues" evidence="2">
    <location>
        <begin position="72"/>
        <end position="91"/>
    </location>
</feature>
<feature type="coiled-coil region" evidence="1">
    <location>
        <begin position="617"/>
        <end position="651"/>
    </location>
</feature>
<feature type="compositionally biased region" description="Basic and acidic residues" evidence="2">
    <location>
        <begin position="99"/>
        <end position="118"/>
    </location>
</feature>
<name>A0AAW9S5W0_9BACT</name>
<feature type="region of interest" description="Disordered" evidence="2">
    <location>
        <begin position="1"/>
        <end position="118"/>
    </location>
</feature>
<evidence type="ECO:0000256" key="1">
    <source>
        <dbReference type="SAM" id="Coils"/>
    </source>
</evidence>
<dbReference type="Pfam" id="PF03993">
    <property type="entry name" value="DUF349"/>
    <property type="match status" value="5"/>
</dbReference>
<dbReference type="InterPro" id="IPR007139">
    <property type="entry name" value="DUF349"/>
</dbReference>